<proteinExistence type="predicted"/>
<evidence type="ECO:0000313" key="3">
    <source>
        <dbReference type="EMBL" id="PIL24678.1"/>
    </source>
</evidence>
<dbReference type="AlphaFoldDB" id="A0A2G8RTK3"/>
<feature type="compositionally biased region" description="Acidic residues" evidence="1">
    <location>
        <begin position="568"/>
        <end position="577"/>
    </location>
</feature>
<feature type="compositionally biased region" description="Acidic residues" evidence="1">
    <location>
        <begin position="520"/>
        <end position="536"/>
    </location>
</feature>
<name>A0A2G8RTK3_9APHY</name>
<dbReference type="InterPro" id="IPR046362">
    <property type="entry name" value="Zw10/DSL1_C_sf"/>
</dbReference>
<dbReference type="Proteomes" id="UP000230002">
    <property type="component" value="Unassembled WGS sequence"/>
</dbReference>
<dbReference type="PANTHER" id="PTHR12205:SF0">
    <property type="entry name" value="CENTROMERE_KINETOCHORE PROTEIN ZW10 HOMOLOG"/>
    <property type="match status" value="1"/>
</dbReference>
<reference evidence="3 4" key="1">
    <citation type="journal article" date="2015" name="Sci. Rep.">
        <title>Chromosome-level genome map provides insights into diverse defense mechanisms in the medicinal fungus Ganoderma sinense.</title>
        <authorList>
            <person name="Zhu Y."/>
            <person name="Xu J."/>
            <person name="Sun C."/>
            <person name="Zhou S."/>
            <person name="Xu H."/>
            <person name="Nelson D.R."/>
            <person name="Qian J."/>
            <person name="Song J."/>
            <person name="Luo H."/>
            <person name="Xiang L."/>
            <person name="Li Y."/>
            <person name="Xu Z."/>
            <person name="Ji A."/>
            <person name="Wang L."/>
            <person name="Lu S."/>
            <person name="Hayward A."/>
            <person name="Sun W."/>
            <person name="Li X."/>
            <person name="Schwartz D.C."/>
            <person name="Wang Y."/>
            <person name="Chen S."/>
        </authorList>
    </citation>
    <scope>NUCLEOTIDE SEQUENCE [LARGE SCALE GENOMIC DNA]</scope>
    <source>
        <strain evidence="3 4">ZZ0214-1</strain>
    </source>
</reference>
<dbReference type="InterPro" id="IPR055148">
    <property type="entry name" value="ZW10_C_2"/>
</dbReference>
<feature type="compositionally biased region" description="Pro residues" evidence="1">
    <location>
        <begin position="606"/>
        <end position="641"/>
    </location>
</feature>
<accession>A0A2G8RTK3</accession>
<comment type="caution">
    <text evidence="3">The sequence shown here is derived from an EMBL/GenBank/DDBJ whole genome shotgun (WGS) entry which is preliminary data.</text>
</comment>
<dbReference type="STRING" id="1077348.A0A2G8RTK3"/>
<feature type="compositionally biased region" description="Acidic residues" evidence="1">
    <location>
        <begin position="495"/>
        <end position="510"/>
    </location>
</feature>
<dbReference type="Gene3D" id="1.10.357.150">
    <property type="match status" value="1"/>
</dbReference>
<feature type="region of interest" description="Disordered" evidence="1">
    <location>
        <begin position="481"/>
        <end position="648"/>
    </location>
</feature>
<dbReference type="Pfam" id="PF22766">
    <property type="entry name" value="ZW10_C2"/>
    <property type="match status" value="1"/>
</dbReference>
<dbReference type="GO" id="GO:1990423">
    <property type="term" value="C:RZZ complex"/>
    <property type="evidence" value="ECO:0007669"/>
    <property type="project" value="TreeGrafter"/>
</dbReference>
<dbReference type="EMBL" id="AYKW01000056">
    <property type="protein sequence ID" value="PIL24678.1"/>
    <property type="molecule type" value="Genomic_DNA"/>
</dbReference>
<organism evidence="3 4">
    <name type="scientific">Ganoderma sinense ZZ0214-1</name>
    <dbReference type="NCBI Taxonomy" id="1077348"/>
    <lineage>
        <taxon>Eukaryota</taxon>
        <taxon>Fungi</taxon>
        <taxon>Dikarya</taxon>
        <taxon>Basidiomycota</taxon>
        <taxon>Agaricomycotina</taxon>
        <taxon>Agaricomycetes</taxon>
        <taxon>Polyporales</taxon>
        <taxon>Polyporaceae</taxon>
        <taxon>Ganoderma</taxon>
    </lineage>
</organism>
<gene>
    <name evidence="3" type="ORF">GSI_12562</name>
</gene>
<dbReference type="OrthoDB" id="534815at2759"/>
<feature type="compositionally biased region" description="Acidic residues" evidence="1">
    <location>
        <begin position="548"/>
        <end position="561"/>
    </location>
</feature>
<evidence type="ECO:0000313" key="4">
    <source>
        <dbReference type="Proteomes" id="UP000230002"/>
    </source>
</evidence>
<dbReference type="GO" id="GO:0006888">
    <property type="term" value="P:endoplasmic reticulum to Golgi vesicle-mediated transport"/>
    <property type="evidence" value="ECO:0007669"/>
    <property type="project" value="TreeGrafter"/>
</dbReference>
<evidence type="ECO:0000259" key="2">
    <source>
        <dbReference type="Pfam" id="PF22766"/>
    </source>
</evidence>
<sequence>MAFPLPDHLSRKRDTRDVSTQVLTKVSETPLKALKAKLASSWVAELDDTIGLTKAQIHERISSDLPNFERQLATAISVQERLRSLSENVDVISESISNPEVSRVRLRHASPRELTPSKSGLIPNLVDSLTSHTTVAQEATDARVQHNALGHLLQYRNELRRLTRLVEKAELADATTACSSLEGMLAAAPEALSKSDLMADMKRKCTSLRSRTEEQLLDAYSRSIVVSASEISVKPSVQAVLPRRLINGVWVRSMVPSDNIDTVIQLPALLASISPAILSTHLATLRRDITTHCIERVFKQPVQIYDTKVHTIAGITEYKLSLQHGSSGNEDPMIRLSHLTTIMSFLSEHLFPSLPPAERQSFPLSLSTPVRIAILNLLLLPNLPSFLSKLPDFLKLAQSAVRAEEEIIVKMLGDNGADRSIKAWVDGVGLHYERKRRADILDRARVIAVTPSDDRTAFRAEVTLVVEDKAVPVRIDEEPAAVNGKVAAEEPTPPEAEDSSAWDFEDDTSGQDEASAGDEWGLDDDVEPEPEPEPEPVVEPPKPPEPEPTADTEEVQEEDDPWGWNNDDNAEPTEAADDSAWSDAWDEKPAAHAPPPPEPALASPQSPAPPPPPAPAPAPPPQPVPAAPRNPPPAPPPPPKPMQVTESYVVSGKTKELLQLIEDVLREGAELASSGILKLTVSGSPGSVIMQAAPMALELFRALVPVANAAVLKQSAKEPMKFSNDCLYVGKELGRIVEGLSGVSRDKLEEGLERLRVLADSWFEDTIVREEKLIDEMLDTAMGFIDTTQQERYDECEEAVNDVLQRIRRVAPQWKAVLTKSRYYDALGSIVEAALSRILADVLALEDITETESHRLSELCHILNALEGQFVEDPDQPSFVVSYVPSWLKFSYLSELLEASIADISYLFEEGALVDFEIEELVKLVKALFADTQLRANTISKLQQGHPVR</sequence>
<evidence type="ECO:0000256" key="1">
    <source>
        <dbReference type="SAM" id="MobiDB-lite"/>
    </source>
</evidence>
<protein>
    <recommendedName>
        <fullName evidence="2">ZW10 C-terminal helical domain-containing protein</fullName>
    </recommendedName>
</protein>
<feature type="domain" description="ZW10 C-terminal helical" evidence="2">
    <location>
        <begin position="799"/>
        <end position="942"/>
    </location>
</feature>
<feature type="compositionally biased region" description="Pro residues" evidence="1">
    <location>
        <begin position="537"/>
        <end position="547"/>
    </location>
</feature>
<keyword evidence="4" id="KW-1185">Reference proteome</keyword>
<dbReference type="GO" id="GO:0005737">
    <property type="term" value="C:cytoplasm"/>
    <property type="evidence" value="ECO:0007669"/>
    <property type="project" value="GOC"/>
</dbReference>
<dbReference type="PANTHER" id="PTHR12205">
    <property type="entry name" value="CENTROMERE/KINETOCHORE PROTEIN ZW10"/>
    <property type="match status" value="1"/>
</dbReference>
<dbReference type="GO" id="GO:0007094">
    <property type="term" value="P:mitotic spindle assembly checkpoint signaling"/>
    <property type="evidence" value="ECO:0007669"/>
    <property type="project" value="TreeGrafter"/>
</dbReference>